<evidence type="ECO:0000256" key="2">
    <source>
        <dbReference type="ARBA" id="ARBA00022448"/>
    </source>
</evidence>
<dbReference type="PROSITE" id="PS50929">
    <property type="entry name" value="ABC_TM1F"/>
    <property type="match status" value="2"/>
</dbReference>
<comment type="caution">
    <text evidence="13">The sequence shown here is derived from an EMBL/GenBank/DDBJ whole genome shotgun (WGS) entry which is preliminary data.</text>
</comment>
<dbReference type="EMBL" id="JANBVN010000001">
    <property type="protein sequence ID" value="KAJ9165710.1"/>
    <property type="molecule type" value="Genomic_DNA"/>
</dbReference>
<evidence type="ECO:0000256" key="1">
    <source>
        <dbReference type="ARBA" id="ARBA00004141"/>
    </source>
</evidence>
<name>A0AA38W4J6_9PEZI</name>
<evidence type="ECO:0000256" key="6">
    <source>
        <dbReference type="ARBA" id="ARBA00022989"/>
    </source>
</evidence>
<evidence type="ECO:0000256" key="7">
    <source>
        <dbReference type="ARBA" id="ARBA00023136"/>
    </source>
</evidence>
<dbReference type="GO" id="GO:0016020">
    <property type="term" value="C:membrane"/>
    <property type="evidence" value="ECO:0007669"/>
    <property type="project" value="UniProtKB-SubCell"/>
</dbReference>
<feature type="transmembrane region" description="Helical" evidence="10">
    <location>
        <begin position="1112"/>
        <end position="1132"/>
    </location>
</feature>
<evidence type="ECO:0000256" key="3">
    <source>
        <dbReference type="ARBA" id="ARBA00022692"/>
    </source>
</evidence>
<dbReference type="GO" id="GO:0016887">
    <property type="term" value="F:ATP hydrolysis activity"/>
    <property type="evidence" value="ECO:0007669"/>
    <property type="project" value="InterPro"/>
</dbReference>
<sequence>MEFSGCLNDADLGPAVQGCRNDFDFTLRFEKIFLSILPAAVFVAVSIPRIVYLVGRPKIARGLVWQIAKQIILGVYAVLQLVLLVLSATRAARLTAVFVASAALGLVASFCMSWMSFLEHSRSPRPSMLLNAFLFLTTLFDIAQARSLWMSATTSSEKSYTGILTASIAVKAAAIILESMRKERWLGWDRKDHSPEETAGLYGLGVFSWLNSLFLRGYKQVLAIADLFPLDQNMSSEKLEAALQGRIEAGNFHGQKNALTKALFKTLAVPFLLPVGPRVALIGFQLCQPFLIEALLTYLQEPDAADAGNIGKGLIGAAVLVYLGIAFSTAFYWYYQERAMFMARGCLAAAVYKKTTQARLDAADDSAAVTLMSTDVERIRMGFLFIHEFWANIIQGAVAAYLLYRQIGAAFAAALVVIAICVVLLSLLARVAGPRQKTWMSKIQKRVGLTSNVIANMKHLKISGLTAPVEEAIQGLRMDELKTGSKFRMVQVAAATLATIPMWFAPVMTFAITSRSLNVTTIFTSLSYLNLLCNPLSYVFQMLPQVISALACLNRIQAFLEKEPRDDFREIAQPILAEKEDATLGSDKPTPAIRIAKGSFGWSDGVFNLKDVTATVPSGGLTMVVGPIASGKSTLCKALLGETPVSQGRVIMGSNFRKIGYCDQTPFLTNSTLRANIVGFSPYDETRYKEVIEATQLTRDLLLFPQGDRIKIGSNGITLSGGQKQRVSIARALYVESDLLIFDDILSGLDADTEELVFNRVFGPAGLLKQRGATVVLCTHSIRHLPSADHIIALGSEGTLVEEGNFDDLVANKKYVHSLGVKSSKDSTSGDSSGRQTPTEMDDEAAQQLFRAKTKELAAKKGPLDLTRQLGDATVYKYYYSSIGAFWAFTFLGCGVLCGFFYNWPTIWLKYWSADVVSPNPSHSNGYYIGLYALWQILCLLLFIAVLIIALKTLIEISGAALHKTALGTVIRAPLRFFTTTDSGIVTNLFSQDITIIDGELPMSLINLCIDVFIALGMAAIVATSSPYVLVAYPFMMGAVFGIQKFYLRTSRQLRLLDLEAKSPLYTHFLDTIKGVATFRAFGWTAASIAENNGYLDTSQRPAYLLAMIQRWLLFVLNAVVAVVAVVVVALATQMRANEGFTGASLVTIMGFGDTLANIIRCYTMLETSIGAVSRLKTFSDTTHPEDLPGEDVVPPESWPETGLIEIRNISASYDDTQSQSSPEDTDDNNDNSSTPDPEKPRSSRPGTPDPSPTLALSNLTLTIRPGEKVAICGRSGSGKSSTILLLLRLLDPTIPPSPSSPSSSSSPCLSIDSLPLSTVSRPALRRRLIAVPQDAVFLPDGTSFAANLDPYSAGTPEDCRAVLEAVDLWGFVEDKGGLEAGLVGDSLSQGQKQLFSLARAMLRRRVRGRAVDGGRQEGEKGGEREGGVLLLDEVSSSVDVDTDRVMQGIIKREFEGYTIVMVSHRLDMVMDFDKVVVMDAGRVVEEGDPRVLVEREGGRFRELWMVGGRG</sequence>
<dbReference type="Gene3D" id="1.20.1560.10">
    <property type="entry name" value="ABC transporter type 1, transmembrane domain"/>
    <property type="match status" value="2"/>
</dbReference>
<evidence type="ECO:0000256" key="9">
    <source>
        <dbReference type="SAM" id="MobiDB-lite"/>
    </source>
</evidence>
<evidence type="ECO:0000256" key="10">
    <source>
        <dbReference type="SAM" id="Phobius"/>
    </source>
</evidence>
<dbReference type="InterPro" id="IPR056227">
    <property type="entry name" value="TMD0_ABC"/>
</dbReference>
<dbReference type="Pfam" id="PF00005">
    <property type="entry name" value="ABC_tran"/>
    <property type="match status" value="2"/>
</dbReference>
<dbReference type="GO" id="GO:0140359">
    <property type="term" value="F:ABC-type transporter activity"/>
    <property type="evidence" value="ECO:0007669"/>
    <property type="project" value="InterPro"/>
</dbReference>
<dbReference type="InterPro" id="IPR011527">
    <property type="entry name" value="ABC1_TM_dom"/>
</dbReference>
<dbReference type="FunFam" id="1.20.1560.10:FF:000055">
    <property type="entry name" value="ABC multidrug transporter (Eurofung)"/>
    <property type="match status" value="1"/>
</dbReference>
<feature type="transmembrane region" description="Helical" evidence="10">
    <location>
        <begin position="382"/>
        <end position="404"/>
    </location>
</feature>
<feature type="transmembrane region" description="Helical" evidence="10">
    <location>
        <begin position="129"/>
        <end position="148"/>
    </location>
</feature>
<dbReference type="InterPro" id="IPR050173">
    <property type="entry name" value="ABC_transporter_C-like"/>
</dbReference>
<reference evidence="13" key="1">
    <citation type="submission" date="2022-07" db="EMBL/GenBank/DDBJ databases">
        <title>Fungi with potential for degradation of polypropylene.</title>
        <authorList>
            <person name="Gostincar C."/>
        </authorList>
    </citation>
    <scope>NUCLEOTIDE SEQUENCE</scope>
    <source>
        <strain evidence="13">EXF-13287</strain>
    </source>
</reference>
<dbReference type="SUPFAM" id="SSF52540">
    <property type="entry name" value="P-loop containing nucleoside triphosphate hydrolases"/>
    <property type="match status" value="2"/>
</dbReference>
<dbReference type="PROSITE" id="PS00211">
    <property type="entry name" value="ABC_TRANSPORTER_1"/>
    <property type="match status" value="2"/>
</dbReference>
<dbReference type="InterPro" id="IPR003593">
    <property type="entry name" value="AAA+_ATPase"/>
</dbReference>
<keyword evidence="7 10" id="KW-0472">Membrane</keyword>
<feature type="region of interest" description="Disordered" evidence="9">
    <location>
        <begin position="1214"/>
        <end position="1255"/>
    </location>
</feature>
<feature type="transmembrane region" description="Helical" evidence="10">
    <location>
        <begin position="1030"/>
        <end position="1048"/>
    </location>
</feature>
<feature type="transmembrane region" description="Helical" evidence="10">
    <location>
        <begin position="878"/>
        <end position="902"/>
    </location>
</feature>
<keyword evidence="5" id="KW-0067">ATP-binding</keyword>
<dbReference type="Gene3D" id="3.40.50.300">
    <property type="entry name" value="P-loop containing nucleotide triphosphate hydrolases"/>
    <property type="match status" value="2"/>
</dbReference>
<feature type="transmembrane region" description="Helical" evidence="10">
    <location>
        <begin position="519"/>
        <end position="540"/>
    </location>
</feature>
<dbReference type="SMART" id="SM00382">
    <property type="entry name" value="AAA"/>
    <property type="match status" value="2"/>
</dbReference>
<proteinExistence type="predicted"/>
<feature type="transmembrane region" description="Helical" evidence="10">
    <location>
        <begin position="32"/>
        <end position="55"/>
    </location>
</feature>
<feature type="transmembrane region" description="Helical" evidence="10">
    <location>
        <begin position="492"/>
        <end position="513"/>
    </location>
</feature>
<evidence type="ECO:0000313" key="13">
    <source>
        <dbReference type="EMBL" id="KAJ9165710.1"/>
    </source>
</evidence>
<keyword evidence="14" id="KW-1185">Reference proteome</keyword>
<accession>A0AA38W4J6</accession>
<feature type="transmembrane region" description="Helical" evidence="10">
    <location>
        <begin position="94"/>
        <end position="117"/>
    </location>
</feature>
<dbReference type="GO" id="GO:0005524">
    <property type="term" value="F:ATP binding"/>
    <property type="evidence" value="ECO:0007669"/>
    <property type="project" value="UniProtKB-KW"/>
</dbReference>
<comment type="function">
    <text evidence="8">ABC-type transporter; part of the gene cluster that mediates the biosynthesis of the phomopsins, a group of hexapeptide mycotoxins which infects lupins and causes lupinosis disease in livestock.</text>
</comment>
<dbReference type="InterPro" id="IPR027417">
    <property type="entry name" value="P-loop_NTPase"/>
</dbReference>
<organism evidence="13 14">
    <name type="scientific">Coniochaeta hoffmannii</name>
    <dbReference type="NCBI Taxonomy" id="91930"/>
    <lineage>
        <taxon>Eukaryota</taxon>
        <taxon>Fungi</taxon>
        <taxon>Dikarya</taxon>
        <taxon>Ascomycota</taxon>
        <taxon>Pezizomycotina</taxon>
        <taxon>Sordariomycetes</taxon>
        <taxon>Sordariomycetidae</taxon>
        <taxon>Coniochaetales</taxon>
        <taxon>Coniochaetaceae</taxon>
        <taxon>Coniochaeta</taxon>
    </lineage>
</organism>
<dbReference type="SUPFAM" id="SSF90123">
    <property type="entry name" value="ABC transporter transmembrane region"/>
    <property type="match status" value="2"/>
</dbReference>
<dbReference type="PROSITE" id="PS50893">
    <property type="entry name" value="ABC_TRANSPORTER_2"/>
    <property type="match status" value="2"/>
</dbReference>
<dbReference type="Pfam" id="PF24357">
    <property type="entry name" value="TMD0_ABC"/>
    <property type="match status" value="1"/>
</dbReference>
<keyword evidence="6 10" id="KW-1133">Transmembrane helix</keyword>
<protein>
    <submittedName>
        <fullName evidence="13">ATPase-like protein</fullName>
    </submittedName>
</protein>
<comment type="subcellular location">
    <subcellularLocation>
        <location evidence="1">Membrane</location>
        <topology evidence="1">Multi-pass membrane protein</topology>
    </subcellularLocation>
</comment>
<dbReference type="InterPro" id="IPR036640">
    <property type="entry name" value="ABC1_TM_sf"/>
</dbReference>
<feature type="domain" description="ABC transmembrane type-1" evidence="12">
    <location>
        <begin position="279"/>
        <end position="548"/>
    </location>
</feature>
<feature type="transmembrane region" description="Helical" evidence="10">
    <location>
        <begin position="67"/>
        <end position="88"/>
    </location>
</feature>
<evidence type="ECO:0000313" key="14">
    <source>
        <dbReference type="Proteomes" id="UP001174691"/>
    </source>
</evidence>
<dbReference type="CDD" id="cd03250">
    <property type="entry name" value="ABCC_MRP_domain1"/>
    <property type="match status" value="1"/>
</dbReference>
<feature type="domain" description="ABC transporter" evidence="11">
    <location>
        <begin position="593"/>
        <end position="822"/>
    </location>
</feature>
<dbReference type="InterPro" id="IPR017871">
    <property type="entry name" value="ABC_transporter-like_CS"/>
</dbReference>
<dbReference type="CDD" id="cd18579">
    <property type="entry name" value="ABC_6TM_ABCC_D1"/>
    <property type="match status" value="1"/>
</dbReference>
<dbReference type="InterPro" id="IPR044746">
    <property type="entry name" value="ABCC_6TM_D1"/>
</dbReference>
<dbReference type="InterPro" id="IPR003439">
    <property type="entry name" value="ABC_transporter-like_ATP-bd"/>
</dbReference>
<dbReference type="CDD" id="cd18580">
    <property type="entry name" value="ABC_6TM_ABCC_D2"/>
    <property type="match status" value="1"/>
</dbReference>
<feature type="transmembrane region" description="Helical" evidence="10">
    <location>
        <begin position="314"/>
        <end position="335"/>
    </location>
</feature>
<dbReference type="InterPro" id="IPR044726">
    <property type="entry name" value="ABCC_6TM_D2"/>
</dbReference>
<feature type="region of interest" description="Disordered" evidence="9">
    <location>
        <begin position="821"/>
        <end position="841"/>
    </location>
</feature>
<dbReference type="PANTHER" id="PTHR24223:SF345">
    <property type="entry name" value="ABC MULTIDRUG TRANSPORTER (EUROFUNG)"/>
    <property type="match status" value="1"/>
</dbReference>
<evidence type="ECO:0000256" key="4">
    <source>
        <dbReference type="ARBA" id="ARBA00022741"/>
    </source>
</evidence>
<feature type="transmembrane region" description="Helical" evidence="10">
    <location>
        <begin position="1005"/>
        <end position="1024"/>
    </location>
</feature>
<keyword evidence="4" id="KW-0547">Nucleotide-binding</keyword>
<keyword evidence="2" id="KW-0813">Transport</keyword>
<gene>
    <name evidence="13" type="ORF">NKR19_g117</name>
</gene>
<evidence type="ECO:0000259" key="11">
    <source>
        <dbReference type="PROSITE" id="PS50893"/>
    </source>
</evidence>
<feature type="domain" description="ABC transporter" evidence="11">
    <location>
        <begin position="1233"/>
        <end position="1506"/>
    </location>
</feature>
<evidence type="ECO:0000256" key="8">
    <source>
        <dbReference type="ARBA" id="ARBA00059074"/>
    </source>
</evidence>
<keyword evidence="3 10" id="KW-0812">Transmembrane</keyword>
<feature type="transmembrane region" description="Helical" evidence="10">
    <location>
        <begin position="927"/>
        <end position="951"/>
    </location>
</feature>
<dbReference type="Pfam" id="PF00664">
    <property type="entry name" value="ABC_membrane"/>
    <property type="match status" value="2"/>
</dbReference>
<dbReference type="PANTHER" id="PTHR24223">
    <property type="entry name" value="ATP-BINDING CASSETTE SUB-FAMILY C"/>
    <property type="match status" value="1"/>
</dbReference>
<evidence type="ECO:0000259" key="12">
    <source>
        <dbReference type="PROSITE" id="PS50929"/>
    </source>
</evidence>
<dbReference type="Proteomes" id="UP001174691">
    <property type="component" value="Unassembled WGS sequence"/>
</dbReference>
<evidence type="ECO:0000256" key="5">
    <source>
        <dbReference type="ARBA" id="ARBA00022840"/>
    </source>
</evidence>
<dbReference type="FunFam" id="1.20.1560.10:FF:000066">
    <property type="entry name" value="ABC multidrug transporter (Eurofung)"/>
    <property type="match status" value="1"/>
</dbReference>
<feature type="domain" description="ABC transmembrane type-1" evidence="12">
    <location>
        <begin position="892"/>
        <end position="1168"/>
    </location>
</feature>
<feature type="transmembrane region" description="Helical" evidence="10">
    <location>
        <begin position="410"/>
        <end position="432"/>
    </location>
</feature>